<name>S3W1S3_9LEPT</name>
<keyword evidence="2" id="KW-1185">Reference proteome</keyword>
<dbReference type="Proteomes" id="UP000014540">
    <property type="component" value="Unassembled WGS sequence"/>
</dbReference>
<evidence type="ECO:0000313" key="1">
    <source>
        <dbReference type="EMBL" id="EPG74252.1"/>
    </source>
</evidence>
<dbReference type="STRING" id="1193011.LEP1GSC058_3259"/>
<comment type="caution">
    <text evidence="1">The sequence shown here is derived from an EMBL/GenBank/DDBJ whole genome shotgun (WGS) entry which is preliminary data.</text>
</comment>
<accession>S3W1S3</accession>
<protein>
    <submittedName>
        <fullName evidence="1">Uncharacterized protein</fullName>
    </submittedName>
</protein>
<dbReference type="EMBL" id="AKWZ02000010">
    <property type="protein sequence ID" value="EPG74252.1"/>
    <property type="molecule type" value="Genomic_DNA"/>
</dbReference>
<reference evidence="1" key="1">
    <citation type="submission" date="2013-04" db="EMBL/GenBank/DDBJ databases">
        <authorList>
            <person name="Harkins D.M."/>
            <person name="Durkin A.S."/>
            <person name="Selengut J.D."/>
            <person name="Sanka R."/>
            <person name="DePew J."/>
            <person name="Purushe J."/>
            <person name="Ahmed A."/>
            <person name="van der Linden H."/>
            <person name="Goris M.G.A."/>
            <person name="Hartskeerl R.A."/>
            <person name="Vinetz J.M."/>
            <person name="Sutton G.G."/>
            <person name="Nelson W.C."/>
            <person name="Fouts D.E."/>
        </authorList>
    </citation>
    <scope>NUCLEOTIDE SEQUENCE [LARGE SCALE GENOMIC DNA]</scope>
    <source>
        <strain evidence="1">BUT 6</strain>
    </source>
</reference>
<organism evidence="1 2">
    <name type="scientific">Leptospira fainei serovar Hurstbridge str. BUT 6</name>
    <dbReference type="NCBI Taxonomy" id="1193011"/>
    <lineage>
        <taxon>Bacteria</taxon>
        <taxon>Pseudomonadati</taxon>
        <taxon>Spirochaetota</taxon>
        <taxon>Spirochaetia</taxon>
        <taxon>Leptospirales</taxon>
        <taxon>Leptospiraceae</taxon>
        <taxon>Leptospira</taxon>
    </lineage>
</organism>
<dbReference type="AlphaFoldDB" id="S3W1S3"/>
<evidence type="ECO:0000313" key="2">
    <source>
        <dbReference type="Proteomes" id="UP000014540"/>
    </source>
</evidence>
<gene>
    <name evidence="1" type="ORF">LEP1GSC058_3259</name>
</gene>
<proteinExistence type="predicted"/>
<sequence length="274" mass="32205">MFFLDFLRKRNLTIKNCRNRFPPSKDEMSCFRSVYKLFLVLSFFLCLASEGIADSTPSRIVRFSGTAYELETGKLLYRDMHEEFWENGKHTRSVVRYVDPEGKIFATKRISFLRNRSLPDFNLQDLRDGYLEGGELESGTRVRLFARRKKEDPIKEKVVDGGDLSALDGGFDYFVDDHWNELLAGKRIAFRIFVPVELDTFRFYVEKTKSEPYMGKPALFLRMRIESSILSVFVKPIDLIYDMESRRIMEYKGTSNINNEKGKSYIVRIVYDFR</sequence>